<dbReference type="GO" id="GO:0004691">
    <property type="term" value="F:cAMP-dependent protein kinase activity"/>
    <property type="evidence" value="ECO:0007669"/>
    <property type="project" value="TreeGrafter"/>
</dbReference>
<proteinExistence type="predicted"/>
<dbReference type="InterPro" id="IPR011009">
    <property type="entry name" value="Kinase-like_dom_sf"/>
</dbReference>
<keyword evidence="3" id="KW-0547">Nucleotide-binding</keyword>
<dbReference type="PANTHER" id="PTHR24353:SF37">
    <property type="entry name" value="CAMP-DEPENDENT PROTEIN KINASE CATALYTIC SUBUNIT PRKX"/>
    <property type="match status" value="1"/>
</dbReference>
<evidence type="ECO:0000313" key="8">
    <source>
        <dbReference type="EMBL" id="CAD9706839.1"/>
    </source>
</evidence>
<evidence type="ECO:0000256" key="4">
    <source>
        <dbReference type="ARBA" id="ARBA00022777"/>
    </source>
</evidence>
<dbReference type="InterPro" id="IPR045270">
    <property type="entry name" value="STKc_AGC"/>
</dbReference>
<feature type="compositionally biased region" description="Low complexity" evidence="6">
    <location>
        <begin position="232"/>
        <end position="259"/>
    </location>
</feature>
<dbReference type="GO" id="GO:0005524">
    <property type="term" value="F:ATP binding"/>
    <property type="evidence" value="ECO:0007669"/>
    <property type="project" value="UniProtKB-KW"/>
</dbReference>
<keyword evidence="4" id="KW-0418">Kinase</keyword>
<dbReference type="Gene3D" id="1.10.510.10">
    <property type="entry name" value="Transferase(Phosphotransferase) domain 1"/>
    <property type="match status" value="1"/>
</dbReference>
<keyword evidence="1" id="KW-0723">Serine/threonine-protein kinase</keyword>
<keyword evidence="5" id="KW-0067">ATP-binding</keyword>
<feature type="region of interest" description="Disordered" evidence="6">
    <location>
        <begin position="86"/>
        <end position="290"/>
    </location>
</feature>
<dbReference type="EMBL" id="HBHJ01026963">
    <property type="protein sequence ID" value="CAD9706839.1"/>
    <property type="molecule type" value="Transcribed_RNA"/>
</dbReference>
<evidence type="ECO:0000256" key="1">
    <source>
        <dbReference type="ARBA" id="ARBA00022527"/>
    </source>
</evidence>
<feature type="domain" description="Protein kinase" evidence="7">
    <location>
        <begin position="380"/>
        <end position="660"/>
    </location>
</feature>
<accession>A0A7S2WTG7</accession>
<name>A0A7S2WTG7_9STRA</name>
<dbReference type="PROSITE" id="PS00108">
    <property type="entry name" value="PROTEIN_KINASE_ST"/>
    <property type="match status" value="1"/>
</dbReference>
<feature type="compositionally biased region" description="Basic residues" evidence="6">
    <location>
        <begin position="139"/>
        <end position="148"/>
    </location>
</feature>
<dbReference type="GO" id="GO:0005952">
    <property type="term" value="C:cAMP-dependent protein kinase complex"/>
    <property type="evidence" value="ECO:0007669"/>
    <property type="project" value="TreeGrafter"/>
</dbReference>
<dbReference type="Gene3D" id="3.30.200.20">
    <property type="entry name" value="Phosphorylase Kinase, domain 1"/>
    <property type="match status" value="1"/>
</dbReference>
<organism evidence="8">
    <name type="scientific">Rhizochromulina marina</name>
    <dbReference type="NCBI Taxonomy" id="1034831"/>
    <lineage>
        <taxon>Eukaryota</taxon>
        <taxon>Sar</taxon>
        <taxon>Stramenopiles</taxon>
        <taxon>Ochrophyta</taxon>
        <taxon>Dictyochophyceae</taxon>
        <taxon>Rhizochromulinales</taxon>
        <taxon>Rhizochromulina</taxon>
    </lineage>
</organism>
<evidence type="ECO:0000256" key="2">
    <source>
        <dbReference type="ARBA" id="ARBA00022679"/>
    </source>
</evidence>
<feature type="compositionally biased region" description="Polar residues" evidence="6">
    <location>
        <begin position="22"/>
        <end position="35"/>
    </location>
</feature>
<dbReference type="CDD" id="cd05123">
    <property type="entry name" value="STKc_AGC"/>
    <property type="match status" value="1"/>
</dbReference>
<sequence>MLFAKEIAIIRRRVQERRLSRGQFTVSDESRSYSGKSDEDGEATTLAPTSRRTSRRTTESSVEFGVRGGAAVATVPPKSYSALREGKLRAVAHQGSPLDPGRSADGVAGSGSGRGKPPTSPNPPRNSKVRTVELTFDKPKKKPLRRRTPPPQLRGVDQHVVPESPATGMTAPLTASASSGSSGEVATPLPPFSPRDGGDAASGGAEPRRVPARAAGTTRAVAVPEEPRRRGSSIGRSRRGSSIGRRGSSIGRRGSSVGRRGSEDGEEDPNAETPRALKAHRPPTAVDPFFRGEQRSYARALSVDHVEDPLERLRRKQQEEEPIARTRSGPQDVHAVLRAQLHLLPNTRSPATPRGTASKRQLNFKGWRTLRRPDIALSELEVLDELGCGQFGRVLRVTWPGPDTGTGLGSALSSVDTPEYALKIIDRKRFKHQKHERMVLAEKEIMERLDYPFHIRLINTYKTPTRLFILTELAPGRDLSKRLSSEGLPDAHTCRFYVANVMLALRHLHENDIIHRDIKPSNLLIGSNGYLKVCDFGFSKVMPRGARTSTFLGTYAYLSPELCRGDPYDHSVDIWASGVLLYEMAYGGTPFEPEPRHTTNSGNQSLRILRAIQTKELVFPERKAFPLPGKLLVKGLLKRDIHRRLGTDLNYDVIMSHAFFTPLDWNALEQQEPYMRLNTSMSMRV</sequence>
<dbReference type="SUPFAM" id="SSF56112">
    <property type="entry name" value="Protein kinase-like (PK-like)"/>
    <property type="match status" value="1"/>
</dbReference>
<feature type="compositionally biased region" description="Low complexity" evidence="6">
    <location>
        <begin position="212"/>
        <end position="224"/>
    </location>
</feature>
<dbReference type="Pfam" id="PF00069">
    <property type="entry name" value="Pkinase"/>
    <property type="match status" value="1"/>
</dbReference>
<reference evidence="8" key="1">
    <citation type="submission" date="2021-01" db="EMBL/GenBank/DDBJ databases">
        <authorList>
            <person name="Corre E."/>
            <person name="Pelletier E."/>
            <person name="Niang G."/>
            <person name="Scheremetjew M."/>
            <person name="Finn R."/>
            <person name="Kale V."/>
            <person name="Holt S."/>
            <person name="Cochrane G."/>
            <person name="Meng A."/>
            <person name="Brown T."/>
            <person name="Cohen L."/>
        </authorList>
    </citation>
    <scope>NUCLEOTIDE SEQUENCE</scope>
    <source>
        <strain evidence="8">CCMP1243</strain>
    </source>
</reference>
<gene>
    <name evidence="8" type="ORF">RMAR1173_LOCUS17830</name>
</gene>
<dbReference type="PROSITE" id="PS50011">
    <property type="entry name" value="PROTEIN_KINASE_DOM"/>
    <property type="match status" value="1"/>
</dbReference>
<dbReference type="AlphaFoldDB" id="A0A7S2WTG7"/>
<dbReference type="SMART" id="SM00220">
    <property type="entry name" value="S_TKc"/>
    <property type="match status" value="1"/>
</dbReference>
<keyword evidence="2" id="KW-0808">Transferase</keyword>
<evidence type="ECO:0000256" key="5">
    <source>
        <dbReference type="ARBA" id="ARBA00022840"/>
    </source>
</evidence>
<evidence type="ECO:0000259" key="7">
    <source>
        <dbReference type="PROSITE" id="PS50011"/>
    </source>
</evidence>
<dbReference type="InterPro" id="IPR008271">
    <property type="entry name" value="Ser/Thr_kinase_AS"/>
</dbReference>
<evidence type="ECO:0000256" key="3">
    <source>
        <dbReference type="ARBA" id="ARBA00022741"/>
    </source>
</evidence>
<dbReference type="InterPro" id="IPR000719">
    <property type="entry name" value="Prot_kinase_dom"/>
</dbReference>
<protein>
    <recommendedName>
        <fullName evidence="7">Protein kinase domain-containing protein</fullName>
    </recommendedName>
</protein>
<evidence type="ECO:0000256" key="6">
    <source>
        <dbReference type="SAM" id="MobiDB-lite"/>
    </source>
</evidence>
<dbReference type="PANTHER" id="PTHR24353">
    <property type="entry name" value="CYCLIC NUCLEOTIDE-DEPENDENT PROTEIN KINASE"/>
    <property type="match status" value="1"/>
</dbReference>
<feature type="region of interest" description="Disordered" evidence="6">
    <location>
        <begin position="21"/>
        <end position="69"/>
    </location>
</feature>